<evidence type="ECO:0000313" key="2">
    <source>
        <dbReference type="EMBL" id="KPM05498.1"/>
    </source>
</evidence>
<dbReference type="PANTHER" id="PTHR45920:SF4">
    <property type="entry name" value="FORMIN HOMOLOGY 2 DOMAIN CONTAINING, ISOFORM I"/>
    <property type="match status" value="1"/>
</dbReference>
<dbReference type="GO" id="GO:0030866">
    <property type="term" value="P:cortical actin cytoskeleton organization"/>
    <property type="evidence" value="ECO:0007669"/>
    <property type="project" value="TreeGrafter"/>
</dbReference>
<dbReference type="Pfam" id="PF18382">
    <property type="entry name" value="Formin_GBD_N"/>
    <property type="match status" value="1"/>
</dbReference>
<accession>A0A132A3B7</accession>
<dbReference type="Gene3D" id="1.25.10.10">
    <property type="entry name" value="Leucine-rich Repeat Variant"/>
    <property type="match status" value="1"/>
</dbReference>
<proteinExistence type="predicted"/>
<organism evidence="2 3">
    <name type="scientific">Sarcoptes scabiei</name>
    <name type="common">Itch mite</name>
    <name type="synonym">Acarus scabiei</name>
    <dbReference type="NCBI Taxonomy" id="52283"/>
    <lineage>
        <taxon>Eukaryota</taxon>
        <taxon>Metazoa</taxon>
        <taxon>Ecdysozoa</taxon>
        <taxon>Arthropoda</taxon>
        <taxon>Chelicerata</taxon>
        <taxon>Arachnida</taxon>
        <taxon>Acari</taxon>
        <taxon>Acariformes</taxon>
        <taxon>Sarcoptiformes</taxon>
        <taxon>Astigmata</taxon>
        <taxon>Psoroptidia</taxon>
        <taxon>Sarcoptoidea</taxon>
        <taxon>Sarcoptidae</taxon>
        <taxon>Sarcoptinae</taxon>
        <taxon>Sarcoptes</taxon>
    </lineage>
</organism>
<name>A0A132A3B7_SARSC</name>
<dbReference type="VEuPathDB" id="VectorBase:SSCA004398"/>
<dbReference type="GO" id="GO:0051015">
    <property type="term" value="F:actin filament binding"/>
    <property type="evidence" value="ECO:0007669"/>
    <property type="project" value="TreeGrafter"/>
</dbReference>
<feature type="domain" description="FHOD1 N-terminal GTPase-binding" evidence="1">
    <location>
        <begin position="8"/>
        <end position="60"/>
    </location>
</feature>
<sequence length="72" mass="8247">MAMMPTLTCKVQYLNDIDPFSACTKFPEPSRPPLFTFNVDQPLIKQISSVHHLLQAPHRVFCTQHFELSSSQ</sequence>
<reference evidence="2 3" key="1">
    <citation type="journal article" date="2015" name="Parasit. Vectors">
        <title>Draft genome of the scabies mite.</title>
        <authorList>
            <person name="Rider S.D.Jr."/>
            <person name="Morgan M.S."/>
            <person name="Arlian L.G."/>
        </authorList>
    </citation>
    <scope>NUCLEOTIDE SEQUENCE [LARGE SCALE GENOMIC DNA]</scope>
    <source>
        <strain evidence="2">Arlian Lab</strain>
    </source>
</reference>
<dbReference type="InterPro" id="IPR011989">
    <property type="entry name" value="ARM-like"/>
</dbReference>
<dbReference type="AlphaFoldDB" id="A0A132A3B7"/>
<dbReference type="EMBL" id="JXLN01010320">
    <property type="protein sequence ID" value="KPM05498.1"/>
    <property type="molecule type" value="Genomic_DNA"/>
</dbReference>
<gene>
    <name evidence="2" type="ORF">QR98_0039620</name>
</gene>
<comment type="caution">
    <text evidence="2">The sequence shown here is derived from an EMBL/GenBank/DDBJ whole genome shotgun (WGS) entry which is preliminary data.</text>
</comment>
<dbReference type="GO" id="GO:0005856">
    <property type="term" value="C:cytoskeleton"/>
    <property type="evidence" value="ECO:0007669"/>
    <property type="project" value="TreeGrafter"/>
</dbReference>
<dbReference type="GO" id="GO:0005737">
    <property type="term" value="C:cytoplasm"/>
    <property type="evidence" value="ECO:0007669"/>
    <property type="project" value="TreeGrafter"/>
</dbReference>
<evidence type="ECO:0000259" key="1">
    <source>
        <dbReference type="Pfam" id="PF18382"/>
    </source>
</evidence>
<dbReference type="Proteomes" id="UP000616769">
    <property type="component" value="Unassembled WGS sequence"/>
</dbReference>
<dbReference type="PANTHER" id="PTHR45920">
    <property type="entry name" value="FORMIN HOMOLOGY 2 DOMAIN CONTAINING, ISOFORM I"/>
    <property type="match status" value="1"/>
</dbReference>
<evidence type="ECO:0000313" key="3">
    <source>
        <dbReference type="Proteomes" id="UP000616769"/>
    </source>
</evidence>
<dbReference type="InterPro" id="IPR041387">
    <property type="entry name" value="FHOD1_GBD_N"/>
</dbReference>
<protein>
    <recommendedName>
        <fullName evidence="1">FHOD1 N-terminal GTPase-binding domain-containing protein</fullName>
    </recommendedName>
</protein>